<feature type="site" description="Important for catalytic activity" evidence="10">
    <location>
        <position position="192"/>
    </location>
</feature>
<dbReference type="RefSeq" id="WP_058641950.1">
    <property type="nucleotide sequence ID" value="NZ_LDSL01000063.1"/>
</dbReference>
<evidence type="ECO:0000256" key="8">
    <source>
        <dbReference type="ARBA" id="ARBA00023306"/>
    </source>
</evidence>
<protein>
    <recommendedName>
        <fullName evidence="10">Beta-hexosaminidase</fullName>
        <ecNumber evidence="10">3.2.1.52</ecNumber>
    </recommendedName>
    <alternativeName>
        <fullName evidence="10">Beta-N-acetylhexosaminidase</fullName>
    </alternativeName>
    <alternativeName>
        <fullName evidence="10">N-acetyl-beta-glucosaminidase</fullName>
    </alternativeName>
</protein>
<dbReference type="InterPro" id="IPR001764">
    <property type="entry name" value="Glyco_hydro_3_N"/>
</dbReference>
<comment type="caution">
    <text evidence="12">The sequence shown here is derived from an EMBL/GenBank/DDBJ whole genome shotgun (WGS) entry which is preliminary data.</text>
</comment>
<evidence type="ECO:0000256" key="3">
    <source>
        <dbReference type="ARBA" id="ARBA00022618"/>
    </source>
</evidence>
<dbReference type="InterPro" id="IPR036962">
    <property type="entry name" value="Glyco_hydro_3_N_sf"/>
</dbReference>
<feature type="binding site" evidence="10">
    <location>
        <begin position="181"/>
        <end position="182"/>
    </location>
    <ligand>
        <name>substrate</name>
    </ligand>
</feature>
<dbReference type="InterPro" id="IPR022956">
    <property type="entry name" value="Beta_hexosaminidase_bac"/>
</dbReference>
<evidence type="ECO:0000259" key="11">
    <source>
        <dbReference type="Pfam" id="PF00933"/>
    </source>
</evidence>
<dbReference type="GO" id="GO:0005975">
    <property type="term" value="P:carbohydrate metabolic process"/>
    <property type="evidence" value="ECO:0007669"/>
    <property type="project" value="InterPro"/>
</dbReference>
<dbReference type="NCBIfam" id="NF003740">
    <property type="entry name" value="PRK05337.1"/>
    <property type="match status" value="1"/>
</dbReference>
<name>A0A147GWX8_9BURK</name>
<dbReference type="InterPro" id="IPR050226">
    <property type="entry name" value="NagZ_Beta-hexosaminidase"/>
</dbReference>
<dbReference type="PANTHER" id="PTHR30480">
    <property type="entry name" value="BETA-HEXOSAMINIDASE-RELATED"/>
    <property type="match status" value="1"/>
</dbReference>
<sequence length="367" mass="38790">MTDSPLIIDVAGTALTADDRRRLQHPLVGGCIYFSRNFESRAQITALSAEIRSLRPDLLIAVDHEGGRVQRFRTDGFTHLPSMRTLGALWQSAADGPPRAMNAAAALGQVLAAELRACGIGFSFAPVLDLYHADAGAGDAPASRSAVIGNRSFHRDPAVVAALARAVMHGLRDAGMAHCGKHFPGHGFAAADSHVAVPVDPRGLEEILADDAAPYAWLSASLAAVMPAHVVYPAVDARPAGFSRRWLQEVLRGRLGFTGAVISDDLSMEGARHLEGRLLTPAQAALQALQAGCDLALLCNQSLNGGAVLDEFLGAMDAARARGELPPSAERERRRRALLPRGEALDWAALMADAAYGHARALLPAHA</sequence>
<dbReference type="AlphaFoldDB" id="A0A147GWX8"/>
<keyword evidence="13" id="KW-1185">Reference proteome</keyword>
<dbReference type="InterPro" id="IPR017853">
    <property type="entry name" value="GH"/>
</dbReference>
<dbReference type="GO" id="GO:0005737">
    <property type="term" value="C:cytoplasm"/>
    <property type="evidence" value="ECO:0007669"/>
    <property type="project" value="UniProtKB-SubCell"/>
</dbReference>
<dbReference type="GO" id="GO:0008360">
    <property type="term" value="P:regulation of cell shape"/>
    <property type="evidence" value="ECO:0007669"/>
    <property type="project" value="UniProtKB-KW"/>
</dbReference>
<keyword evidence="7 10" id="KW-0326">Glycosidase</keyword>
<dbReference type="GO" id="GO:0004563">
    <property type="term" value="F:beta-N-acetylhexosaminidase activity"/>
    <property type="evidence" value="ECO:0007669"/>
    <property type="project" value="UniProtKB-UniRule"/>
</dbReference>
<feature type="binding site" evidence="10">
    <location>
        <position position="71"/>
    </location>
    <ligand>
        <name>substrate</name>
    </ligand>
</feature>
<feature type="binding site" evidence="10">
    <location>
        <position position="63"/>
    </location>
    <ligand>
        <name>substrate</name>
    </ligand>
</feature>
<keyword evidence="8 10" id="KW-0131">Cell cycle</keyword>
<evidence type="ECO:0000256" key="9">
    <source>
        <dbReference type="ARBA" id="ARBA00023316"/>
    </source>
</evidence>
<feature type="binding site" evidence="10">
    <location>
        <position position="151"/>
    </location>
    <ligand>
        <name>substrate</name>
    </ligand>
</feature>
<evidence type="ECO:0000256" key="10">
    <source>
        <dbReference type="HAMAP-Rule" id="MF_00364"/>
    </source>
</evidence>
<evidence type="ECO:0000256" key="4">
    <source>
        <dbReference type="ARBA" id="ARBA00022801"/>
    </source>
</evidence>
<comment type="function">
    <text evidence="10">Plays a role in peptidoglycan recycling by cleaving the terminal beta-1,4-linked N-acetylglucosamine (GlcNAc) from peptide-linked peptidoglycan fragments, giving rise to free GlcNAc, anhydro-N-acetylmuramic acid and anhydro-N-acetylmuramic acid-linked peptides.</text>
</comment>
<feature type="domain" description="Glycoside hydrolase family 3 N-terminal" evidence="11">
    <location>
        <begin position="15"/>
        <end position="305"/>
    </location>
</feature>
<evidence type="ECO:0000313" key="13">
    <source>
        <dbReference type="Proteomes" id="UP000072741"/>
    </source>
</evidence>
<dbReference type="PANTHER" id="PTHR30480:SF13">
    <property type="entry name" value="BETA-HEXOSAMINIDASE"/>
    <property type="match status" value="1"/>
</dbReference>
<dbReference type="Proteomes" id="UP000072741">
    <property type="component" value="Unassembled WGS sequence"/>
</dbReference>
<dbReference type="GO" id="GO:0009252">
    <property type="term" value="P:peptidoglycan biosynthetic process"/>
    <property type="evidence" value="ECO:0007669"/>
    <property type="project" value="UniProtKB-KW"/>
</dbReference>
<dbReference type="PATRIC" id="fig|433924.3.peg.4120"/>
<dbReference type="GO" id="GO:0071555">
    <property type="term" value="P:cell wall organization"/>
    <property type="evidence" value="ECO:0007669"/>
    <property type="project" value="UniProtKB-KW"/>
</dbReference>
<feature type="active site" description="Proton donor/acceptor" evidence="10">
    <location>
        <position position="194"/>
    </location>
</feature>
<keyword evidence="3 10" id="KW-0132">Cell division</keyword>
<evidence type="ECO:0000256" key="7">
    <source>
        <dbReference type="ARBA" id="ARBA00023295"/>
    </source>
</evidence>
<feature type="active site" description="Nucleophile" evidence="10">
    <location>
        <position position="264"/>
    </location>
</feature>
<organism evidence="12 13">
    <name type="scientific">Pseudacidovorax intermedius</name>
    <dbReference type="NCBI Taxonomy" id="433924"/>
    <lineage>
        <taxon>Bacteria</taxon>
        <taxon>Pseudomonadati</taxon>
        <taxon>Pseudomonadota</taxon>
        <taxon>Betaproteobacteria</taxon>
        <taxon>Burkholderiales</taxon>
        <taxon>Comamonadaceae</taxon>
        <taxon>Pseudacidovorax</taxon>
    </lineage>
</organism>
<dbReference type="Pfam" id="PF00933">
    <property type="entry name" value="Glyco_hydro_3"/>
    <property type="match status" value="1"/>
</dbReference>
<comment type="subcellular location">
    <subcellularLocation>
        <location evidence="10">Cytoplasm</location>
    </subcellularLocation>
</comment>
<comment type="pathway">
    <text evidence="10">Cell wall biogenesis; peptidoglycan recycling.</text>
</comment>
<dbReference type="GO" id="GO:0009254">
    <property type="term" value="P:peptidoglycan turnover"/>
    <property type="evidence" value="ECO:0007669"/>
    <property type="project" value="UniProtKB-UniRule"/>
</dbReference>
<keyword evidence="9 10" id="KW-0961">Cell wall biogenesis/degradation</keyword>
<dbReference type="EC" id="3.2.1.52" evidence="10"/>
<keyword evidence="6 10" id="KW-0573">Peptidoglycan synthesis</keyword>
<proteinExistence type="inferred from homology"/>
<evidence type="ECO:0000256" key="2">
    <source>
        <dbReference type="ARBA" id="ARBA00022490"/>
    </source>
</evidence>
<dbReference type="GO" id="GO:0051301">
    <property type="term" value="P:cell division"/>
    <property type="evidence" value="ECO:0007669"/>
    <property type="project" value="UniProtKB-KW"/>
</dbReference>
<keyword evidence="2 10" id="KW-0963">Cytoplasm</keyword>
<dbReference type="OrthoDB" id="9786661at2"/>
<keyword evidence="5 10" id="KW-0133">Cell shape</keyword>
<evidence type="ECO:0000256" key="6">
    <source>
        <dbReference type="ARBA" id="ARBA00022984"/>
    </source>
</evidence>
<dbReference type="UniPathway" id="UPA00544"/>
<dbReference type="Gene3D" id="3.20.20.300">
    <property type="entry name" value="Glycoside hydrolase, family 3, N-terminal domain"/>
    <property type="match status" value="1"/>
</dbReference>
<evidence type="ECO:0000256" key="1">
    <source>
        <dbReference type="ARBA" id="ARBA00001231"/>
    </source>
</evidence>
<accession>A0A147GWX8</accession>
<dbReference type="SUPFAM" id="SSF51445">
    <property type="entry name" value="(Trans)glycosidases"/>
    <property type="match status" value="1"/>
</dbReference>
<comment type="catalytic activity">
    <reaction evidence="1 10">
        <text>Hydrolysis of terminal non-reducing N-acetyl-D-hexosamine residues in N-acetyl-beta-D-hexosaminides.</text>
        <dbReference type="EC" id="3.2.1.52"/>
    </reaction>
</comment>
<dbReference type="HAMAP" id="MF_00364">
    <property type="entry name" value="NagZ"/>
    <property type="match status" value="1"/>
</dbReference>
<gene>
    <name evidence="10" type="primary">nagZ</name>
    <name evidence="12" type="ORF">NS331_10565</name>
</gene>
<keyword evidence="4 10" id="KW-0378">Hydrolase</keyword>
<reference evidence="12 13" key="1">
    <citation type="journal article" date="2016" name="Front. Microbiol.">
        <title>Genomic Resource of Rice Seed Associated Bacteria.</title>
        <authorList>
            <person name="Midha S."/>
            <person name="Bansal K."/>
            <person name="Sharma S."/>
            <person name="Kumar N."/>
            <person name="Patil P.P."/>
            <person name="Chaudhry V."/>
            <person name="Patil P.B."/>
        </authorList>
    </citation>
    <scope>NUCLEOTIDE SEQUENCE [LARGE SCALE GENOMIC DNA]</scope>
    <source>
        <strain evidence="12 13">NS331</strain>
    </source>
</reference>
<dbReference type="EMBL" id="LDSL01000063">
    <property type="protein sequence ID" value="KTT22022.1"/>
    <property type="molecule type" value="Genomic_DNA"/>
</dbReference>
<evidence type="ECO:0000313" key="12">
    <source>
        <dbReference type="EMBL" id="KTT22022.1"/>
    </source>
</evidence>
<evidence type="ECO:0000256" key="5">
    <source>
        <dbReference type="ARBA" id="ARBA00022960"/>
    </source>
</evidence>
<comment type="similarity">
    <text evidence="10">Belongs to the glycosyl hydrolase 3 family. NagZ subfamily.</text>
</comment>